<dbReference type="EMBL" id="JAGTJR010000009">
    <property type="protein sequence ID" value="KAH7054520.1"/>
    <property type="molecule type" value="Genomic_DNA"/>
</dbReference>
<name>A0ABQ8GFW2_9PEZI</name>
<comment type="caution">
    <text evidence="2">The sequence shown here is derived from an EMBL/GenBank/DDBJ whole genome shotgun (WGS) entry which is preliminary data.</text>
</comment>
<feature type="compositionally biased region" description="Low complexity" evidence="1">
    <location>
        <begin position="223"/>
        <end position="239"/>
    </location>
</feature>
<evidence type="ECO:0000256" key="1">
    <source>
        <dbReference type="SAM" id="MobiDB-lite"/>
    </source>
</evidence>
<dbReference type="Proteomes" id="UP000774617">
    <property type="component" value="Unassembled WGS sequence"/>
</dbReference>
<evidence type="ECO:0000313" key="3">
    <source>
        <dbReference type="Proteomes" id="UP000774617"/>
    </source>
</evidence>
<accession>A0ABQ8GFW2</accession>
<proteinExistence type="predicted"/>
<feature type="region of interest" description="Disordered" evidence="1">
    <location>
        <begin position="299"/>
        <end position="328"/>
    </location>
</feature>
<reference evidence="2 3" key="1">
    <citation type="journal article" date="2021" name="Nat. Commun.">
        <title>Genetic determinants of endophytism in the Arabidopsis root mycobiome.</title>
        <authorList>
            <person name="Mesny F."/>
            <person name="Miyauchi S."/>
            <person name="Thiergart T."/>
            <person name="Pickel B."/>
            <person name="Atanasova L."/>
            <person name="Karlsson M."/>
            <person name="Huettel B."/>
            <person name="Barry K.W."/>
            <person name="Haridas S."/>
            <person name="Chen C."/>
            <person name="Bauer D."/>
            <person name="Andreopoulos W."/>
            <person name="Pangilinan J."/>
            <person name="LaButti K."/>
            <person name="Riley R."/>
            <person name="Lipzen A."/>
            <person name="Clum A."/>
            <person name="Drula E."/>
            <person name="Henrissat B."/>
            <person name="Kohler A."/>
            <person name="Grigoriev I.V."/>
            <person name="Martin F.M."/>
            <person name="Hacquard S."/>
        </authorList>
    </citation>
    <scope>NUCLEOTIDE SEQUENCE [LARGE SCALE GENOMIC DNA]</scope>
    <source>
        <strain evidence="2 3">MPI-SDFR-AT-0080</strain>
    </source>
</reference>
<protein>
    <submittedName>
        <fullName evidence="2">Uncharacterized protein</fullName>
    </submittedName>
</protein>
<organism evidence="2 3">
    <name type="scientific">Macrophomina phaseolina</name>
    <dbReference type="NCBI Taxonomy" id="35725"/>
    <lineage>
        <taxon>Eukaryota</taxon>
        <taxon>Fungi</taxon>
        <taxon>Dikarya</taxon>
        <taxon>Ascomycota</taxon>
        <taxon>Pezizomycotina</taxon>
        <taxon>Dothideomycetes</taxon>
        <taxon>Dothideomycetes incertae sedis</taxon>
        <taxon>Botryosphaeriales</taxon>
        <taxon>Botryosphaeriaceae</taxon>
        <taxon>Macrophomina</taxon>
    </lineage>
</organism>
<keyword evidence="3" id="KW-1185">Reference proteome</keyword>
<sequence>MLFDSIPREPDGVALGMCSGYWLGRCSPPAAPAGGAGGSTSRRHALPSAPASQSVFLAVRASVHVAAGLRSPPALDRFRAQAMPPSSPTQSLDSAIAKSAQLSRIIWASSSSTHFAIKQLVSYSGRLNRALVRLRALPAARHASRPAVDASNRQLDECVGFVDECISFRRDSVLAPGVAALSVDRDAFPTGRALLLSGELLARVEQLEALLRDYDNGGDADCSPSAGPASAAPPHGTPGFDAAPESPGARTSYTATVAGLPLENGAAAGSVPALRTADDSQRGIDICTNYELKRKFETSRNRTPAYQSPAVLPGQQTPSIQPSSLGSTCSPSPGISGFSLSPSLHQSSITSYNSSIKAPSIAPSRKRLPSLSLGPASLPAHVAVLRFFTTEGSQLPKNTQLLGWQKSSHAEGSVIVWSIQGSQDEFVHYLPCNAFPLTLHRDHNEGSVVQFNNLHKVALRSGSSERFFSATRVVYEFVQDERFIDFQEDIRNKHLVEFFDFHQILSSRNGQSTYGEAIHGHVKIWKDREPPFHHSVSFFGNHARRDLEFPLLRFNSLTVPKKSEKRVKLSFSLPKKTSQNKGSFRGFFRRTSQSEPPSELAALMNEMKFLEFRFDTHEDFERFVRTFHEARAADEARPAFSLADLSAELENTSKANELSAQRERAELEALLLTSPMIRARAESGSVSPMTTPHFPIEMDAVAVHGRR</sequence>
<feature type="region of interest" description="Disordered" evidence="1">
    <location>
        <begin position="219"/>
        <end position="251"/>
    </location>
</feature>
<feature type="compositionally biased region" description="Polar residues" evidence="1">
    <location>
        <begin position="314"/>
        <end position="328"/>
    </location>
</feature>
<evidence type="ECO:0000313" key="2">
    <source>
        <dbReference type="EMBL" id="KAH7054520.1"/>
    </source>
</evidence>
<gene>
    <name evidence="2" type="ORF">B0J12DRAFT_455891</name>
</gene>